<evidence type="ECO:0000313" key="2">
    <source>
        <dbReference type="EMBL" id="QDO85476.1"/>
    </source>
</evidence>
<dbReference type="PANTHER" id="PTHR43792:SF1">
    <property type="entry name" value="N-ACETYLTRANSFERASE DOMAIN-CONTAINING PROTEIN"/>
    <property type="match status" value="1"/>
</dbReference>
<name>A0ABX5X899_9GAMM</name>
<feature type="domain" description="N-acetyltransferase" evidence="1">
    <location>
        <begin position="8"/>
        <end position="147"/>
    </location>
</feature>
<dbReference type="Proteomes" id="UP000315947">
    <property type="component" value="Chromosome"/>
</dbReference>
<dbReference type="InterPro" id="IPR051531">
    <property type="entry name" value="N-acetyltransferase"/>
</dbReference>
<evidence type="ECO:0000313" key="3">
    <source>
        <dbReference type="Proteomes" id="UP000315947"/>
    </source>
</evidence>
<dbReference type="Gene3D" id="3.40.630.30">
    <property type="match status" value="1"/>
</dbReference>
<dbReference type="SUPFAM" id="SSF55729">
    <property type="entry name" value="Acyl-CoA N-acyltransferases (Nat)"/>
    <property type="match status" value="1"/>
</dbReference>
<dbReference type="RefSeq" id="WP_144047798.1">
    <property type="nucleotide sequence ID" value="NZ_CP041614.1"/>
</dbReference>
<proteinExistence type="predicted"/>
<dbReference type="InterPro" id="IPR016181">
    <property type="entry name" value="Acyl_CoA_acyltransferase"/>
</dbReference>
<sequence length="172" mass="19799">MHKFETERLSMRLLDEQDKSLYCQIYSDEKMMRRIGKAMTYENAEKSFHIALRKNRVEQSPFITWVICNKQTGEALGIQGLMQQKQSPLYADVGIMLLRISHGKQIPEEAVTGLLAYGFSNLNYQRVYANYSNKNYATERVTKKMGFIPEETNATGSSSCYLTEEILKSEIS</sequence>
<gene>
    <name evidence="2" type="ORF">FM037_22245</name>
</gene>
<keyword evidence="3" id="KW-1185">Reference proteome</keyword>
<protein>
    <submittedName>
        <fullName evidence="2">GNAT family N-acetyltransferase</fullName>
    </submittedName>
</protein>
<accession>A0ABX5X899</accession>
<evidence type="ECO:0000259" key="1">
    <source>
        <dbReference type="Pfam" id="PF13302"/>
    </source>
</evidence>
<dbReference type="InterPro" id="IPR000182">
    <property type="entry name" value="GNAT_dom"/>
</dbReference>
<dbReference type="PANTHER" id="PTHR43792">
    <property type="entry name" value="GNAT FAMILY, PUTATIVE (AFU_ORTHOLOGUE AFUA_3G00765)-RELATED-RELATED"/>
    <property type="match status" value="1"/>
</dbReference>
<dbReference type="EMBL" id="CP041614">
    <property type="protein sequence ID" value="QDO85476.1"/>
    <property type="molecule type" value="Genomic_DNA"/>
</dbReference>
<dbReference type="Pfam" id="PF13302">
    <property type="entry name" value="Acetyltransf_3"/>
    <property type="match status" value="1"/>
</dbReference>
<reference evidence="2 3" key="1">
    <citation type="submission" date="2019-07" db="EMBL/GenBank/DDBJ databases">
        <title>Shewanella sp. YLB-06 whole genomic sequence.</title>
        <authorList>
            <person name="Yu L."/>
        </authorList>
    </citation>
    <scope>NUCLEOTIDE SEQUENCE [LARGE SCALE GENOMIC DNA]</scope>
    <source>
        <strain evidence="2 3">YLB-06</strain>
    </source>
</reference>
<organism evidence="2 3">
    <name type="scientific">Shewanella psychropiezotolerans</name>
    <dbReference type="NCBI Taxonomy" id="2593655"/>
    <lineage>
        <taxon>Bacteria</taxon>
        <taxon>Pseudomonadati</taxon>
        <taxon>Pseudomonadota</taxon>
        <taxon>Gammaproteobacteria</taxon>
        <taxon>Alteromonadales</taxon>
        <taxon>Shewanellaceae</taxon>
        <taxon>Shewanella</taxon>
    </lineage>
</organism>